<evidence type="ECO:0008006" key="3">
    <source>
        <dbReference type="Google" id="ProtNLM"/>
    </source>
</evidence>
<reference evidence="2" key="1">
    <citation type="submission" date="2016-10" db="EMBL/GenBank/DDBJ databases">
        <authorList>
            <person name="Varghese N."/>
            <person name="Submissions S."/>
        </authorList>
    </citation>
    <scope>NUCLEOTIDE SEQUENCE [LARGE SCALE GENOMIC DNA]</scope>
    <source>
        <strain evidence="2">DSM 17724</strain>
    </source>
</reference>
<dbReference type="Proteomes" id="UP000199469">
    <property type="component" value="Unassembled WGS sequence"/>
</dbReference>
<evidence type="ECO:0000313" key="1">
    <source>
        <dbReference type="EMBL" id="SEW33307.1"/>
    </source>
</evidence>
<dbReference type="OrthoDB" id="8418771at2"/>
<dbReference type="RefSeq" id="WP_062671449.1">
    <property type="nucleotide sequence ID" value="NZ_FOIU01000001.1"/>
</dbReference>
<sequence>MKKSYSNLLEAINDLKKDGYTEDFNLRSNCIDCRNGEFEIFHDEFEIDNYYRFDDEDSSAENSSILYTVTSEKYQLKGILINSFSIYSNSLTDQMLKKLKFIK</sequence>
<dbReference type="STRING" id="356305.SAMN05421841_2389"/>
<proteinExistence type="predicted"/>
<name>A0A1I0QZK7_9FLAO</name>
<protein>
    <recommendedName>
        <fullName evidence="3">Phosphoribosylpyrophosphate synthetase</fullName>
    </recommendedName>
</protein>
<gene>
    <name evidence="1" type="ORF">SAMN05421841_2389</name>
</gene>
<keyword evidence="2" id="KW-1185">Reference proteome</keyword>
<evidence type="ECO:0000313" key="2">
    <source>
        <dbReference type="Proteomes" id="UP000199469"/>
    </source>
</evidence>
<accession>A0A1I0QZK7</accession>
<organism evidence="1 2">
    <name type="scientific">Chryseobacterium wanjuense</name>
    <dbReference type="NCBI Taxonomy" id="356305"/>
    <lineage>
        <taxon>Bacteria</taxon>
        <taxon>Pseudomonadati</taxon>
        <taxon>Bacteroidota</taxon>
        <taxon>Flavobacteriia</taxon>
        <taxon>Flavobacteriales</taxon>
        <taxon>Weeksellaceae</taxon>
        <taxon>Chryseobacterium group</taxon>
        <taxon>Chryseobacterium</taxon>
    </lineage>
</organism>
<dbReference type="EMBL" id="FOIU01000001">
    <property type="protein sequence ID" value="SEW33307.1"/>
    <property type="molecule type" value="Genomic_DNA"/>
</dbReference>
<dbReference type="AlphaFoldDB" id="A0A1I0QZK7"/>